<gene>
    <name evidence="9" type="primary">pknB_5</name>
    <name evidence="9" type="ORF">V22_19730</name>
</gene>
<dbReference type="PROSITE" id="PS50006">
    <property type="entry name" value="FHA_DOMAIN"/>
    <property type="match status" value="1"/>
</dbReference>
<dbReference type="EC" id="2.7.11.1" evidence="1"/>
<evidence type="ECO:0000259" key="8">
    <source>
        <dbReference type="PROSITE" id="PS50011"/>
    </source>
</evidence>
<dbReference type="InterPro" id="IPR000719">
    <property type="entry name" value="Prot_kinase_dom"/>
</dbReference>
<dbReference type="GO" id="GO:0004674">
    <property type="term" value="F:protein serine/threonine kinase activity"/>
    <property type="evidence" value="ECO:0007669"/>
    <property type="project" value="UniProtKB-EC"/>
</dbReference>
<keyword evidence="2 9" id="KW-0808">Transferase</keyword>
<dbReference type="EMBL" id="CP036316">
    <property type="protein sequence ID" value="QDT64732.1"/>
    <property type="molecule type" value="Genomic_DNA"/>
</dbReference>
<dbReference type="KEGG" id="chya:V22_19730"/>
<evidence type="ECO:0000256" key="2">
    <source>
        <dbReference type="ARBA" id="ARBA00022679"/>
    </source>
</evidence>
<dbReference type="CDD" id="cd00060">
    <property type="entry name" value="FHA"/>
    <property type="match status" value="1"/>
</dbReference>
<dbReference type="InterPro" id="IPR008984">
    <property type="entry name" value="SMAD_FHA_dom_sf"/>
</dbReference>
<reference evidence="9 10" key="1">
    <citation type="submission" date="2019-02" db="EMBL/GenBank/DDBJ databases">
        <title>Deep-cultivation of Planctomycetes and their phenomic and genomic characterization uncovers novel biology.</title>
        <authorList>
            <person name="Wiegand S."/>
            <person name="Jogler M."/>
            <person name="Boedeker C."/>
            <person name="Pinto D."/>
            <person name="Vollmers J."/>
            <person name="Rivas-Marin E."/>
            <person name="Kohn T."/>
            <person name="Peeters S.H."/>
            <person name="Heuer A."/>
            <person name="Rast P."/>
            <person name="Oberbeckmann S."/>
            <person name="Bunk B."/>
            <person name="Jeske O."/>
            <person name="Meyerdierks A."/>
            <person name="Storesund J.E."/>
            <person name="Kallscheuer N."/>
            <person name="Luecker S."/>
            <person name="Lage O.M."/>
            <person name="Pohl T."/>
            <person name="Merkel B.J."/>
            <person name="Hornburger P."/>
            <person name="Mueller R.-W."/>
            <person name="Bruemmer F."/>
            <person name="Labrenz M."/>
            <person name="Spormann A.M."/>
            <person name="Op den Camp H."/>
            <person name="Overmann J."/>
            <person name="Amann R."/>
            <person name="Jetten M.S.M."/>
            <person name="Mascher T."/>
            <person name="Medema M.H."/>
            <person name="Devos D.P."/>
            <person name="Kaster A.-K."/>
            <person name="Ovreas L."/>
            <person name="Rohde M."/>
            <person name="Galperin M.Y."/>
            <person name="Jogler C."/>
        </authorList>
    </citation>
    <scope>NUCLEOTIDE SEQUENCE [LARGE SCALE GENOMIC DNA]</scope>
    <source>
        <strain evidence="9 10">V22</strain>
    </source>
</reference>
<feature type="region of interest" description="Disordered" evidence="6">
    <location>
        <begin position="102"/>
        <end position="136"/>
    </location>
</feature>
<evidence type="ECO:0000256" key="6">
    <source>
        <dbReference type="SAM" id="MobiDB-lite"/>
    </source>
</evidence>
<dbReference type="Gene3D" id="3.30.200.20">
    <property type="entry name" value="Phosphorylase Kinase, domain 1"/>
    <property type="match status" value="1"/>
</dbReference>
<dbReference type="PROSITE" id="PS50011">
    <property type="entry name" value="PROTEIN_KINASE_DOM"/>
    <property type="match status" value="1"/>
</dbReference>
<dbReference type="PANTHER" id="PTHR43671">
    <property type="entry name" value="SERINE/THREONINE-PROTEIN KINASE NEK"/>
    <property type="match status" value="1"/>
</dbReference>
<accession>A0A517T8M2</accession>
<dbReference type="Pfam" id="PF00498">
    <property type="entry name" value="FHA"/>
    <property type="match status" value="1"/>
</dbReference>
<dbReference type="CDD" id="cd14014">
    <property type="entry name" value="STKc_PknB_like"/>
    <property type="match status" value="1"/>
</dbReference>
<dbReference type="AlphaFoldDB" id="A0A517T8M2"/>
<keyword evidence="10" id="KW-1185">Reference proteome</keyword>
<sequence>MMQLSVIQGYPLKHSIELCDNKPLKVGRLIDCDFVIEDSSVSRLHCTFEIRDHQAYVSDCNSSYGTYVNGIKVSEVPLDSGDKIQIGDTILHFYVDEETQIGTTPPLTLPSPPETPAEPKPQSSPQKSKTQPASSIVGGLKRLNPEKCLGQTLLHYEIRSQISESRTGVTFLANDTKKKRDVAVKLFRPDLLDEEMSQDRFIRAMKTMIKLKHDHLINIYAAGRTEGLCFTVSEYIEGETAAMMIQRIGISGMLDAQNVLRIGYHVAQALEFAAEHKIVHRNITPRNILVRGTDKHAKLGDLIFAKATEGTESVHITKAGEVVGELCYLAPEQLNTNSSVDSRSDIYSLGATLYALLTGHPPFEGKNTLETMQKIQEADLVSPKQTHLSIPDLFEGVVMKMLARHPHDRYQSPSILIKELERTAKYQGVEI</sequence>
<dbReference type="OrthoDB" id="6111975at2"/>
<dbReference type="GO" id="GO:0005524">
    <property type="term" value="F:ATP binding"/>
    <property type="evidence" value="ECO:0007669"/>
    <property type="project" value="UniProtKB-KW"/>
</dbReference>
<keyword evidence="4 9" id="KW-0418">Kinase</keyword>
<dbReference type="InterPro" id="IPR050660">
    <property type="entry name" value="NEK_Ser/Thr_kinase"/>
</dbReference>
<protein>
    <recommendedName>
        <fullName evidence="1">non-specific serine/threonine protein kinase</fullName>
        <ecNumber evidence="1">2.7.11.1</ecNumber>
    </recommendedName>
</protein>
<dbReference type="PANTHER" id="PTHR43671:SF13">
    <property type="entry name" value="SERINE_THREONINE-PROTEIN KINASE NEK2"/>
    <property type="match status" value="1"/>
</dbReference>
<feature type="compositionally biased region" description="Pro residues" evidence="6">
    <location>
        <begin position="107"/>
        <end position="119"/>
    </location>
</feature>
<evidence type="ECO:0000259" key="7">
    <source>
        <dbReference type="PROSITE" id="PS50006"/>
    </source>
</evidence>
<dbReference type="Gene3D" id="2.60.200.20">
    <property type="match status" value="1"/>
</dbReference>
<feature type="compositionally biased region" description="Polar residues" evidence="6">
    <location>
        <begin position="123"/>
        <end position="134"/>
    </location>
</feature>
<dbReference type="Proteomes" id="UP000319976">
    <property type="component" value="Chromosome"/>
</dbReference>
<dbReference type="Pfam" id="PF00069">
    <property type="entry name" value="Pkinase"/>
    <property type="match status" value="1"/>
</dbReference>
<keyword evidence="5" id="KW-0067">ATP-binding</keyword>
<keyword evidence="3" id="KW-0547">Nucleotide-binding</keyword>
<organism evidence="9 10">
    <name type="scientific">Calycomorphotria hydatis</name>
    <dbReference type="NCBI Taxonomy" id="2528027"/>
    <lineage>
        <taxon>Bacteria</taxon>
        <taxon>Pseudomonadati</taxon>
        <taxon>Planctomycetota</taxon>
        <taxon>Planctomycetia</taxon>
        <taxon>Planctomycetales</taxon>
        <taxon>Planctomycetaceae</taxon>
        <taxon>Calycomorphotria</taxon>
    </lineage>
</organism>
<dbReference type="SUPFAM" id="SSF49879">
    <property type="entry name" value="SMAD/FHA domain"/>
    <property type="match status" value="1"/>
</dbReference>
<evidence type="ECO:0000256" key="4">
    <source>
        <dbReference type="ARBA" id="ARBA00022777"/>
    </source>
</evidence>
<dbReference type="RefSeq" id="WP_145262144.1">
    <property type="nucleotide sequence ID" value="NZ_CP036316.1"/>
</dbReference>
<feature type="domain" description="FHA" evidence="7">
    <location>
        <begin position="24"/>
        <end position="73"/>
    </location>
</feature>
<dbReference type="InterPro" id="IPR011009">
    <property type="entry name" value="Kinase-like_dom_sf"/>
</dbReference>
<evidence type="ECO:0000256" key="3">
    <source>
        <dbReference type="ARBA" id="ARBA00022741"/>
    </source>
</evidence>
<evidence type="ECO:0000313" key="9">
    <source>
        <dbReference type="EMBL" id="QDT64732.1"/>
    </source>
</evidence>
<evidence type="ECO:0000313" key="10">
    <source>
        <dbReference type="Proteomes" id="UP000319976"/>
    </source>
</evidence>
<name>A0A517T8M2_9PLAN</name>
<evidence type="ECO:0000256" key="5">
    <source>
        <dbReference type="ARBA" id="ARBA00022840"/>
    </source>
</evidence>
<feature type="domain" description="Protein kinase" evidence="8">
    <location>
        <begin position="156"/>
        <end position="421"/>
    </location>
</feature>
<dbReference type="InterPro" id="IPR000253">
    <property type="entry name" value="FHA_dom"/>
</dbReference>
<dbReference type="SMART" id="SM00240">
    <property type="entry name" value="FHA"/>
    <property type="match status" value="1"/>
</dbReference>
<proteinExistence type="predicted"/>
<dbReference type="Gene3D" id="1.10.510.10">
    <property type="entry name" value="Transferase(Phosphotransferase) domain 1"/>
    <property type="match status" value="1"/>
</dbReference>
<dbReference type="SUPFAM" id="SSF56112">
    <property type="entry name" value="Protein kinase-like (PK-like)"/>
    <property type="match status" value="1"/>
</dbReference>
<evidence type="ECO:0000256" key="1">
    <source>
        <dbReference type="ARBA" id="ARBA00012513"/>
    </source>
</evidence>